<reference evidence="1 2" key="1">
    <citation type="journal article" date="2021" name="Commun. Biol.">
        <title>Genomic insights into the host specific adaptation of the Pneumocystis genus.</title>
        <authorList>
            <person name="Cisse O.H."/>
            <person name="Ma L."/>
            <person name="Dekker J.P."/>
            <person name="Khil P.P."/>
            <person name="Youn J.-H."/>
            <person name="Brenchley J.M."/>
            <person name="Blair R."/>
            <person name="Pahar B."/>
            <person name="Chabe M."/>
            <person name="Van Rompay K.K.A."/>
            <person name="Keesler R."/>
            <person name="Sukura A."/>
            <person name="Hirsch V."/>
            <person name="Kutty G."/>
            <person name="Liu Y."/>
            <person name="Peng L."/>
            <person name="Chen J."/>
            <person name="Song J."/>
            <person name="Weissenbacher-Lang C."/>
            <person name="Xu J."/>
            <person name="Upham N.S."/>
            <person name="Stajich J.E."/>
            <person name="Cuomo C.A."/>
            <person name="Cushion M.T."/>
            <person name="Kovacs J.A."/>
        </authorList>
    </citation>
    <scope>NUCLEOTIDE SEQUENCE [LARGE SCALE GENOMIC DNA]</scope>
    <source>
        <strain evidence="1 2">RABM</strain>
    </source>
</reference>
<organism evidence="1 2">
    <name type="scientific">Pneumocystis oryctolagi</name>
    <dbReference type="NCBI Taxonomy" id="42067"/>
    <lineage>
        <taxon>Eukaryota</taxon>
        <taxon>Fungi</taxon>
        <taxon>Dikarya</taxon>
        <taxon>Ascomycota</taxon>
        <taxon>Taphrinomycotina</taxon>
        <taxon>Pneumocystomycetes</taxon>
        <taxon>Pneumocystaceae</taxon>
        <taxon>Pneumocystis</taxon>
    </lineage>
</organism>
<evidence type="ECO:0000313" key="2">
    <source>
        <dbReference type="Proteomes" id="UP000768646"/>
    </source>
</evidence>
<dbReference type="EMBL" id="JABTEG010000005">
    <property type="protein sequence ID" value="KAG4304869.1"/>
    <property type="molecule type" value="Genomic_DNA"/>
</dbReference>
<keyword evidence="2" id="KW-1185">Reference proteome</keyword>
<sequence length="607" mass="70027">MIGLPEIDGSTAESMSVEDTNALRRSLGLAPLSETPEPVEDVAVTNFKTYMATKAKEEETRLIQERIKNARETRETQKRFTGKGLGEADDDDDLDLRSWVMKHRKRDFSNTNIKSDISGINTLKKQKTVHGKEYTSDHLKGIKVSHDLADINEGDVMILTLKDSKVLENDESGDDELENIGLLEKEKLEKNLENKKSSRLRHDDDEFCQEKTKTILSHYDEKVKKGFVIGSVSQVSQDNVWKKDLQETFSLNHTPVENTTSDYQDTSEIVIKKGKKKKKTARVRTIDYDLISDPIDAKDTTQKSNGFVRNKDFNFDNVSFVDDDDLQACLAKQREASRRKNISQPEHIAKIVKQQIMQESNESSGKNDERELVIDETTEFVRGIQVTSLKTKPKISEDIKYVQNIEIDSQSSEKLHSEDKINDPYVESNEYLQDISTTGIEDEADITSGVGVIFNLLKQKGIVDKQTDEKMSIQQAQHEHALFFAEQKKLRKRLEEEARHRKEMDRCNGKLDRMTPRERELYLQAENQRHAMIEARELQKLFANWTPVVQLKYNDEFGREIKEKEAYKFLSHQFHGKGSGKAKVDERLRRLAEEKKREQQSIFSYNK</sequence>
<evidence type="ECO:0000313" key="1">
    <source>
        <dbReference type="EMBL" id="KAG4304869.1"/>
    </source>
</evidence>
<dbReference type="Proteomes" id="UP000768646">
    <property type="component" value="Unassembled WGS sequence"/>
</dbReference>
<gene>
    <name evidence="1" type="ORF">PORY_001544</name>
</gene>
<protein>
    <submittedName>
        <fullName evidence="1">Uncharacterized protein</fullName>
    </submittedName>
</protein>
<comment type="caution">
    <text evidence="1">The sequence shown here is derived from an EMBL/GenBank/DDBJ whole genome shotgun (WGS) entry which is preliminary data.</text>
</comment>
<accession>A0ACB7CAX0</accession>
<name>A0ACB7CAX0_9ASCO</name>
<proteinExistence type="predicted"/>